<evidence type="ECO:0000313" key="3">
    <source>
        <dbReference type="Proteomes" id="UP000054481"/>
    </source>
</evidence>
<dbReference type="AlphaFoldDB" id="A0A0F8A3Q0"/>
<organism evidence="2 3">
    <name type="scientific">Hirsutella minnesotensis 3608</name>
    <dbReference type="NCBI Taxonomy" id="1043627"/>
    <lineage>
        <taxon>Eukaryota</taxon>
        <taxon>Fungi</taxon>
        <taxon>Dikarya</taxon>
        <taxon>Ascomycota</taxon>
        <taxon>Pezizomycotina</taxon>
        <taxon>Sordariomycetes</taxon>
        <taxon>Hypocreomycetidae</taxon>
        <taxon>Hypocreales</taxon>
        <taxon>Ophiocordycipitaceae</taxon>
        <taxon>Hirsutella</taxon>
    </lineage>
</organism>
<reference evidence="2 3" key="1">
    <citation type="journal article" date="2014" name="Genome Biol. Evol.">
        <title>Comparative genomics and transcriptomics analyses reveal divergent lifestyle features of nematode endoparasitic fungus Hirsutella minnesotensis.</title>
        <authorList>
            <person name="Lai Y."/>
            <person name="Liu K."/>
            <person name="Zhang X."/>
            <person name="Zhang X."/>
            <person name="Li K."/>
            <person name="Wang N."/>
            <person name="Shu C."/>
            <person name="Wu Y."/>
            <person name="Wang C."/>
            <person name="Bushley K.E."/>
            <person name="Xiang M."/>
            <person name="Liu X."/>
        </authorList>
    </citation>
    <scope>NUCLEOTIDE SEQUENCE [LARGE SCALE GENOMIC DNA]</scope>
    <source>
        <strain evidence="2 3">3608</strain>
    </source>
</reference>
<dbReference type="EMBL" id="KQ030550">
    <property type="protein sequence ID" value="KJZ72214.1"/>
    <property type="molecule type" value="Genomic_DNA"/>
</dbReference>
<feature type="compositionally biased region" description="Polar residues" evidence="1">
    <location>
        <begin position="1"/>
        <end position="15"/>
    </location>
</feature>
<evidence type="ECO:0000313" key="2">
    <source>
        <dbReference type="EMBL" id="KJZ72214.1"/>
    </source>
</evidence>
<proteinExistence type="predicted"/>
<feature type="region of interest" description="Disordered" evidence="1">
    <location>
        <begin position="1"/>
        <end position="68"/>
    </location>
</feature>
<dbReference type="Proteomes" id="UP000054481">
    <property type="component" value="Unassembled WGS sequence"/>
</dbReference>
<evidence type="ECO:0000256" key="1">
    <source>
        <dbReference type="SAM" id="MobiDB-lite"/>
    </source>
</evidence>
<protein>
    <submittedName>
        <fullName evidence="2">Uncharacterized protein</fullName>
    </submittedName>
</protein>
<accession>A0A0F8A3Q0</accession>
<keyword evidence="3" id="KW-1185">Reference proteome</keyword>
<name>A0A0F8A3Q0_9HYPO</name>
<sequence>MASVGSAPSTTSMYNNIDFDRIARPQSNASGEKEQDHSPAQEPVLGDESAEAPKETDAEPPGAASQHG</sequence>
<gene>
    <name evidence="2" type="ORF">HIM_08356</name>
</gene>